<evidence type="ECO:0000256" key="1">
    <source>
        <dbReference type="SAM" id="MobiDB-lite"/>
    </source>
</evidence>
<evidence type="ECO:0000313" key="2">
    <source>
        <dbReference type="EMBL" id="VDD22105.1"/>
    </source>
</evidence>
<dbReference type="AlphaFoldDB" id="A0A3P6DIN6"/>
<reference evidence="2" key="1">
    <citation type="submission" date="2018-11" db="EMBL/GenBank/DDBJ databases">
        <authorList>
            <consortium name="Genoscope - CEA"/>
            <person name="William W."/>
        </authorList>
    </citation>
    <scope>NUCLEOTIDE SEQUENCE</scope>
</reference>
<sequence length="34" mass="3613">MSLLGFDGSELDLGVDSHLHQTPDLQTDGSKLDA</sequence>
<feature type="compositionally biased region" description="Polar residues" evidence="1">
    <location>
        <begin position="23"/>
        <end position="34"/>
    </location>
</feature>
<dbReference type="EMBL" id="LR031874">
    <property type="protein sequence ID" value="VDD22105.1"/>
    <property type="molecule type" value="Genomic_DNA"/>
</dbReference>
<protein>
    <submittedName>
        <fullName evidence="2">Uncharacterized protein</fullName>
    </submittedName>
</protein>
<organism evidence="2">
    <name type="scientific">Brassica oleracea</name>
    <name type="common">Wild cabbage</name>
    <dbReference type="NCBI Taxonomy" id="3712"/>
    <lineage>
        <taxon>Eukaryota</taxon>
        <taxon>Viridiplantae</taxon>
        <taxon>Streptophyta</taxon>
        <taxon>Embryophyta</taxon>
        <taxon>Tracheophyta</taxon>
        <taxon>Spermatophyta</taxon>
        <taxon>Magnoliopsida</taxon>
        <taxon>eudicotyledons</taxon>
        <taxon>Gunneridae</taxon>
        <taxon>Pentapetalae</taxon>
        <taxon>rosids</taxon>
        <taxon>malvids</taxon>
        <taxon>Brassicales</taxon>
        <taxon>Brassicaceae</taxon>
        <taxon>Brassiceae</taxon>
        <taxon>Brassica</taxon>
    </lineage>
</organism>
<feature type="region of interest" description="Disordered" evidence="1">
    <location>
        <begin position="13"/>
        <end position="34"/>
    </location>
</feature>
<name>A0A3P6DIN6_BRAOL</name>
<accession>A0A3P6DIN6</accession>
<proteinExistence type="predicted"/>
<gene>
    <name evidence="2" type="ORF">BOLC2T08369H</name>
</gene>